<dbReference type="RefSeq" id="YP_073544.1">
    <property type="nucleotide sequence ID" value="NC_005902.1"/>
</dbReference>
<proteinExistence type="predicted"/>
<evidence type="ECO:0000313" key="2">
    <source>
        <dbReference type="EMBL" id="AAU10883.1"/>
    </source>
</evidence>
<evidence type="ECO:0000256" key="1">
    <source>
        <dbReference type="SAM" id="Phobius"/>
    </source>
</evidence>
<sequence length="64" mass="7849">MTVIFIGFSRFKIHVFFIKFIVIYIHRSTWFFIKLTNFQNFLYLYNFKFLPFNPLTPKASLTMV</sequence>
<evidence type="ECO:0000313" key="3">
    <source>
        <dbReference type="Proteomes" id="UP000106699"/>
    </source>
</evidence>
<organism evidence="2 3">
    <name type="scientific">lymphocystis disease virus-China</name>
    <dbReference type="NCBI Taxonomy" id="256729"/>
    <lineage>
        <taxon>Viruses</taxon>
        <taxon>Varidnaviria</taxon>
        <taxon>Bamfordvirae</taxon>
        <taxon>Nucleocytoviricota</taxon>
        <taxon>Megaviricetes</taxon>
        <taxon>Pimascovirales</taxon>
        <taxon>Pimascovirales incertae sedis</taxon>
        <taxon>Iridoviridae</taxon>
        <taxon>Alphairidovirinae</taxon>
        <taxon>Lymphocystivirus</taxon>
        <taxon>Lymphocystivirus paralichthys1</taxon>
        <taxon>Lymphocystis disease virus 2</taxon>
    </lineage>
</organism>
<protein>
    <submittedName>
        <fullName evidence="2">Uncharacterized protein</fullName>
    </submittedName>
</protein>
<dbReference type="GeneID" id="2979077"/>
<keyword evidence="1" id="KW-0812">Transmembrane</keyword>
<keyword evidence="3" id="KW-1185">Reference proteome</keyword>
<dbReference type="EMBL" id="AY380826">
    <property type="protein sequence ID" value="AAU10883.1"/>
    <property type="molecule type" value="Genomic_DNA"/>
</dbReference>
<dbReference type="KEGG" id="vg:2979077"/>
<name>Q678H4_9VIRU</name>
<keyword evidence="1" id="KW-1133">Transmembrane helix</keyword>
<reference evidence="2 3" key="1">
    <citation type="journal article" date="2004" name="J. Virol.">
        <title>Complete genome sequence of lymphocystis disease virus isolated from China.</title>
        <authorList>
            <person name="Zhang Q.Y."/>
            <person name="Xiao F."/>
            <person name="Xie J."/>
            <person name="Li Z.Q."/>
            <person name="Gui J.F."/>
        </authorList>
    </citation>
    <scope>NUCLEOTIDE SEQUENCE [LARGE SCALE GENOMIC DNA]</scope>
</reference>
<dbReference type="Proteomes" id="UP000106699">
    <property type="component" value="Segment"/>
</dbReference>
<feature type="transmembrane region" description="Helical" evidence="1">
    <location>
        <begin position="12"/>
        <end position="33"/>
    </location>
</feature>
<accession>Q678H4</accession>
<keyword evidence="1" id="KW-0472">Membrane</keyword>